<dbReference type="GeneID" id="36383215"/>
<dbReference type="WormBase" id="SRAE_X000016500">
    <property type="protein sequence ID" value="SRP00312"/>
    <property type="gene ID" value="WBGene00265721"/>
</dbReference>
<evidence type="ECO:0000256" key="4">
    <source>
        <dbReference type="SAM" id="Phobius"/>
    </source>
</evidence>
<evidence type="ECO:0000256" key="2">
    <source>
        <dbReference type="ARBA" id="ARBA00023157"/>
    </source>
</evidence>
<keyword evidence="3 5" id="KW-0378">Hydrolase</keyword>
<keyword evidence="4" id="KW-1133">Transmembrane helix</keyword>
<keyword evidence="4" id="KW-0472">Membrane</keyword>
<dbReference type="Pfam" id="PF01630">
    <property type="entry name" value="Glyco_hydro_56"/>
    <property type="match status" value="1"/>
</dbReference>
<evidence type="ECO:0000256" key="3">
    <source>
        <dbReference type="RuleBase" id="RU610713"/>
    </source>
</evidence>
<dbReference type="RefSeq" id="XP_024510031.1">
    <property type="nucleotide sequence ID" value="XM_024644477.1"/>
</dbReference>
<dbReference type="EC" id="3.2.1.35" evidence="3"/>
<sequence>MSLVSFVLPIEFIWNSPCTNCQKNPDTRINFTKYHIDINNDYIFKGNKIVLLYESEIGLYPYIHVDSSNSSNYTFINGGLPQKVNMSEHLKKLEENIKKIIPDKHFSGLGVIDIEEWRPTYDSNWSSKRVYRNESIKIVLARNSTLNSTEAEQLAMEEFNKAAANFFIETVKKCKELRPSAKWGFYGFPTCNENAEKRKWNFCFPNISDQIIPILNHTDVLYPSSYIVPGQNYSIKDKFVDGVLNETQRIVEEIKKKGVDQYNKKYENIEFYDPVGLFFFKLLIIVLFMYCIQ</sequence>
<keyword evidence="3" id="KW-0326">Glycosidase</keyword>
<comment type="similarity">
    <text evidence="1 3">Belongs to the glycosyl hydrolase 56 family.</text>
</comment>
<name>A0A090LLX7_STRRB</name>
<keyword evidence="4" id="KW-0812">Transmembrane</keyword>
<dbReference type="PANTHER" id="PTHR11769:SF35">
    <property type="entry name" value="HYALURONIDASE"/>
    <property type="match status" value="1"/>
</dbReference>
<dbReference type="GO" id="GO:0030214">
    <property type="term" value="P:hyaluronan catabolic process"/>
    <property type="evidence" value="ECO:0007669"/>
    <property type="project" value="TreeGrafter"/>
</dbReference>
<keyword evidence="6" id="KW-1185">Reference proteome</keyword>
<reference evidence="7" key="2">
    <citation type="submission" date="2020-12" db="UniProtKB">
        <authorList>
            <consortium name="WormBaseParasite"/>
        </authorList>
    </citation>
    <scope>IDENTIFICATION</scope>
</reference>
<feature type="transmembrane region" description="Helical" evidence="4">
    <location>
        <begin position="271"/>
        <end position="292"/>
    </location>
</feature>
<dbReference type="PRINTS" id="PR00846">
    <property type="entry name" value="GLHYDRLASE56"/>
</dbReference>
<dbReference type="CTD" id="36383215"/>
<accession>A0A090LLX7</accession>
<dbReference type="STRING" id="34506.A0A090LLX7"/>
<dbReference type="SUPFAM" id="SSF51445">
    <property type="entry name" value="(Trans)glycosidases"/>
    <property type="match status" value="1"/>
</dbReference>
<gene>
    <name evidence="5 7 8" type="ORF">SRAE_X000016500</name>
</gene>
<protein>
    <recommendedName>
        <fullName evidence="3">Hyaluronidase</fullName>
        <ecNumber evidence="3">3.2.1.35</ecNumber>
    </recommendedName>
</protein>
<dbReference type="AlphaFoldDB" id="A0A090LLX7"/>
<reference evidence="5 6" key="1">
    <citation type="submission" date="2014-09" db="EMBL/GenBank/DDBJ databases">
        <authorList>
            <person name="Martin A.A."/>
        </authorList>
    </citation>
    <scope>NUCLEOTIDE SEQUENCE</scope>
    <source>
        <strain evidence="6">ED321</strain>
        <strain evidence="5">ED321 Heterogonic</strain>
    </source>
</reference>
<evidence type="ECO:0000313" key="7">
    <source>
        <dbReference type="WBParaSite" id="SRAE_X000016500.1"/>
    </source>
</evidence>
<dbReference type="GO" id="GO:0005975">
    <property type="term" value="P:carbohydrate metabolic process"/>
    <property type="evidence" value="ECO:0007669"/>
    <property type="project" value="InterPro"/>
</dbReference>
<dbReference type="OrthoDB" id="5796153at2759"/>
<evidence type="ECO:0000313" key="5">
    <source>
        <dbReference type="EMBL" id="CEF70835.1"/>
    </source>
</evidence>
<keyword evidence="2" id="KW-1015">Disulfide bond</keyword>
<evidence type="ECO:0000313" key="8">
    <source>
        <dbReference type="WormBase" id="SRAE_X000016500"/>
    </source>
</evidence>
<dbReference type="PANTHER" id="PTHR11769">
    <property type="entry name" value="HYALURONIDASE"/>
    <property type="match status" value="1"/>
</dbReference>
<dbReference type="GO" id="GO:0004415">
    <property type="term" value="F:hyalurononglucosaminidase activity"/>
    <property type="evidence" value="ECO:0007669"/>
    <property type="project" value="UniProtKB-UniRule"/>
</dbReference>
<organism evidence="5">
    <name type="scientific">Strongyloides ratti</name>
    <name type="common">Parasitic roundworm</name>
    <dbReference type="NCBI Taxonomy" id="34506"/>
    <lineage>
        <taxon>Eukaryota</taxon>
        <taxon>Metazoa</taxon>
        <taxon>Ecdysozoa</taxon>
        <taxon>Nematoda</taxon>
        <taxon>Chromadorea</taxon>
        <taxon>Rhabditida</taxon>
        <taxon>Tylenchina</taxon>
        <taxon>Panagrolaimomorpha</taxon>
        <taxon>Strongyloidoidea</taxon>
        <taxon>Strongyloididae</taxon>
        <taxon>Strongyloides</taxon>
    </lineage>
</organism>
<dbReference type="EMBL" id="LN609530">
    <property type="protein sequence ID" value="CEF70835.1"/>
    <property type="molecule type" value="Genomic_DNA"/>
</dbReference>
<evidence type="ECO:0000256" key="1">
    <source>
        <dbReference type="ARBA" id="ARBA00008871"/>
    </source>
</evidence>
<dbReference type="InterPro" id="IPR017853">
    <property type="entry name" value="GH"/>
</dbReference>
<dbReference type="WBParaSite" id="SRAE_X000016500.1">
    <property type="protein sequence ID" value="SRAE_X000016500.1"/>
    <property type="gene ID" value="WBGene00265721"/>
</dbReference>
<dbReference type="InterPro" id="IPR013785">
    <property type="entry name" value="Aldolase_TIM"/>
</dbReference>
<comment type="catalytic activity">
    <reaction evidence="3">
        <text>Random hydrolysis of (1-&gt;4)-linkages between N-acetyl-beta-D-glucosamine and D-glucuronate residues in hyaluronate.</text>
        <dbReference type="EC" id="3.2.1.35"/>
    </reaction>
</comment>
<dbReference type="Gene3D" id="3.20.20.70">
    <property type="entry name" value="Aldolase class I"/>
    <property type="match status" value="1"/>
</dbReference>
<dbReference type="OMA" id="TITIFYH"/>
<evidence type="ECO:0000313" key="6">
    <source>
        <dbReference type="Proteomes" id="UP000035682"/>
    </source>
</evidence>
<dbReference type="InterPro" id="IPR018155">
    <property type="entry name" value="Hyaluronidase"/>
</dbReference>
<proteinExistence type="inferred from homology"/>
<dbReference type="Proteomes" id="UP000035682">
    <property type="component" value="Unplaced"/>
</dbReference>